<dbReference type="AlphaFoldDB" id="A0A2A2KGU6"/>
<evidence type="ECO:0000313" key="2">
    <source>
        <dbReference type="EMBL" id="PAV73069.1"/>
    </source>
</evidence>
<dbReference type="Proteomes" id="UP000218231">
    <property type="component" value="Unassembled WGS sequence"/>
</dbReference>
<organism evidence="2 3">
    <name type="scientific">Diploscapter pachys</name>
    <dbReference type="NCBI Taxonomy" id="2018661"/>
    <lineage>
        <taxon>Eukaryota</taxon>
        <taxon>Metazoa</taxon>
        <taxon>Ecdysozoa</taxon>
        <taxon>Nematoda</taxon>
        <taxon>Chromadorea</taxon>
        <taxon>Rhabditida</taxon>
        <taxon>Rhabditina</taxon>
        <taxon>Rhabditomorpha</taxon>
        <taxon>Rhabditoidea</taxon>
        <taxon>Rhabditidae</taxon>
        <taxon>Diploscapter</taxon>
    </lineage>
</organism>
<feature type="region of interest" description="Disordered" evidence="1">
    <location>
        <begin position="101"/>
        <end position="143"/>
    </location>
</feature>
<gene>
    <name evidence="2" type="ORF">WR25_02515</name>
</gene>
<evidence type="ECO:0000313" key="3">
    <source>
        <dbReference type="Proteomes" id="UP000218231"/>
    </source>
</evidence>
<name>A0A2A2KGU6_9BILA</name>
<reference evidence="2 3" key="1">
    <citation type="journal article" date="2017" name="Curr. Biol.">
        <title>Genome architecture and evolution of a unichromosomal asexual nematode.</title>
        <authorList>
            <person name="Fradin H."/>
            <person name="Zegar C."/>
            <person name="Gutwein M."/>
            <person name="Lucas J."/>
            <person name="Kovtun M."/>
            <person name="Corcoran D."/>
            <person name="Baugh L.R."/>
            <person name="Kiontke K."/>
            <person name="Gunsalus K."/>
            <person name="Fitch D.H."/>
            <person name="Piano F."/>
        </authorList>
    </citation>
    <scope>NUCLEOTIDE SEQUENCE [LARGE SCALE GENOMIC DNA]</scope>
    <source>
        <strain evidence="2">PF1309</strain>
    </source>
</reference>
<sequence>MFLCQAAVMGGDRVVAQALAQVTRQALGQASGVDEYQRGAMLAGEHREPVVDQAPDIGGHDRAQWHRRYFQSQVALADMTDIDDGAGLSVANQKLRHALHRPLGRGQADTPQRPSWASWWPMPSSGASRLRRMSLDSALSGDT</sequence>
<keyword evidence="3" id="KW-1185">Reference proteome</keyword>
<dbReference type="EMBL" id="LIAE01008666">
    <property type="protein sequence ID" value="PAV73069.1"/>
    <property type="molecule type" value="Genomic_DNA"/>
</dbReference>
<proteinExistence type="predicted"/>
<feature type="compositionally biased region" description="Low complexity" evidence="1">
    <location>
        <begin position="114"/>
        <end position="128"/>
    </location>
</feature>
<comment type="caution">
    <text evidence="2">The sequence shown here is derived from an EMBL/GenBank/DDBJ whole genome shotgun (WGS) entry which is preliminary data.</text>
</comment>
<protein>
    <submittedName>
        <fullName evidence="2">Uncharacterized protein</fullName>
    </submittedName>
</protein>
<evidence type="ECO:0000256" key="1">
    <source>
        <dbReference type="SAM" id="MobiDB-lite"/>
    </source>
</evidence>
<accession>A0A2A2KGU6</accession>